<evidence type="ECO:0000313" key="1">
    <source>
        <dbReference type="EMBL" id="KAJ8945496.1"/>
    </source>
</evidence>
<keyword evidence="2" id="KW-1185">Reference proteome</keyword>
<reference evidence="1" key="1">
    <citation type="journal article" date="2023" name="Insect Mol. Biol.">
        <title>Genome sequencing provides insights into the evolution of gene families encoding plant cell wall-degrading enzymes in longhorned beetles.</title>
        <authorList>
            <person name="Shin N.R."/>
            <person name="Okamura Y."/>
            <person name="Kirsch R."/>
            <person name="Pauchet Y."/>
        </authorList>
    </citation>
    <scope>NUCLEOTIDE SEQUENCE</scope>
    <source>
        <strain evidence="1">MMC_N1</strain>
    </source>
</reference>
<sequence>MITWAYGAISERLILSATQNYFVPYPVSSYHLPINDCVEFKLCLESGCTSPPPQKPPECSDEDWNLAQTHLTYGILAWGGATNSYLKSLEVVQKWLLKVIYNKPYTYSSNDLFHEAKVLDIKQLYCHSVLLKMYKNPGEYISHRYGTRYRVHSVVIPRAGKTIGQRCYTSYVYLPLA</sequence>
<proteinExistence type="predicted"/>
<dbReference type="EMBL" id="JAPWTJ010004385">
    <property type="protein sequence ID" value="KAJ8945496.1"/>
    <property type="molecule type" value="Genomic_DNA"/>
</dbReference>
<evidence type="ECO:0000313" key="2">
    <source>
        <dbReference type="Proteomes" id="UP001162164"/>
    </source>
</evidence>
<name>A0ABQ9IPT2_9CUCU</name>
<protein>
    <submittedName>
        <fullName evidence="1">Uncharacterized protein</fullName>
    </submittedName>
</protein>
<gene>
    <name evidence="1" type="ORF">NQ317_007410</name>
</gene>
<dbReference type="Proteomes" id="UP001162164">
    <property type="component" value="Unassembled WGS sequence"/>
</dbReference>
<organism evidence="1 2">
    <name type="scientific">Molorchus minor</name>
    <dbReference type="NCBI Taxonomy" id="1323400"/>
    <lineage>
        <taxon>Eukaryota</taxon>
        <taxon>Metazoa</taxon>
        <taxon>Ecdysozoa</taxon>
        <taxon>Arthropoda</taxon>
        <taxon>Hexapoda</taxon>
        <taxon>Insecta</taxon>
        <taxon>Pterygota</taxon>
        <taxon>Neoptera</taxon>
        <taxon>Endopterygota</taxon>
        <taxon>Coleoptera</taxon>
        <taxon>Polyphaga</taxon>
        <taxon>Cucujiformia</taxon>
        <taxon>Chrysomeloidea</taxon>
        <taxon>Cerambycidae</taxon>
        <taxon>Lamiinae</taxon>
        <taxon>Monochamini</taxon>
        <taxon>Molorchus</taxon>
    </lineage>
</organism>
<accession>A0ABQ9IPT2</accession>
<comment type="caution">
    <text evidence="1">The sequence shown here is derived from an EMBL/GenBank/DDBJ whole genome shotgun (WGS) entry which is preliminary data.</text>
</comment>